<accession>A0A2P7EBU7</accession>
<reference evidence="2" key="1">
    <citation type="submission" date="2018-03" db="EMBL/GenBank/DDBJ databases">
        <title>Ecological and genomic features of two cosmopolitan and abundant freshwater picocyanobacteria.</title>
        <authorList>
            <person name="Cabello-Yeves P.J."/>
            <person name="Picazo A."/>
            <person name="Camacho A."/>
            <person name="Callieri C."/>
            <person name="Rosselli R."/>
            <person name="Roda-Garcia J."/>
            <person name="Coutinho F.H."/>
            <person name="Rodriguez-Valera F."/>
        </authorList>
    </citation>
    <scope>NUCLEOTIDE SEQUENCE [LARGE SCALE GENOMIC DNA]</scope>
    <source>
        <strain evidence="2">Tous</strain>
    </source>
</reference>
<comment type="caution">
    <text evidence="1">The sequence shown here is derived from an EMBL/GenBank/DDBJ whole genome shotgun (WGS) entry which is preliminary data.</text>
</comment>
<organism evidence="1 2">
    <name type="scientific">Synechococcus lacustris str. Tous</name>
    <dbReference type="NCBI Taxonomy" id="1910958"/>
    <lineage>
        <taxon>Bacteria</taxon>
        <taxon>Bacillati</taxon>
        <taxon>Cyanobacteriota</taxon>
        <taxon>Cyanophyceae</taxon>
        <taxon>Synechococcales</taxon>
        <taxon>Synechococcaceae</taxon>
        <taxon>Synechococcus</taxon>
    </lineage>
</organism>
<proteinExistence type="predicted"/>
<name>A0A2P7EBU7_9SYNE</name>
<sequence length="71" mass="7755">MCGFKIELPPEPAGAPARVNTDRWYYRVFQSAPDLIRSLLPGSAAATASEFGLAPDAPGDQLYRFEALEIK</sequence>
<keyword evidence="2" id="KW-1185">Reference proteome</keyword>
<evidence type="ECO:0000313" key="1">
    <source>
        <dbReference type="EMBL" id="PSI00678.1"/>
    </source>
</evidence>
<dbReference type="AlphaFoldDB" id="A0A2P7EBU7"/>
<gene>
    <name evidence="1" type="ORF">C7K08_11915</name>
</gene>
<protein>
    <submittedName>
        <fullName evidence="1">Uncharacterized protein</fullName>
    </submittedName>
</protein>
<dbReference type="EMBL" id="PXVC01000088">
    <property type="protein sequence ID" value="PSI00678.1"/>
    <property type="molecule type" value="Genomic_DNA"/>
</dbReference>
<evidence type="ECO:0000313" key="2">
    <source>
        <dbReference type="Proteomes" id="UP000240206"/>
    </source>
</evidence>
<dbReference type="Proteomes" id="UP000240206">
    <property type="component" value="Unassembled WGS sequence"/>
</dbReference>